<feature type="region of interest" description="Disordered" evidence="1">
    <location>
        <begin position="27"/>
        <end position="62"/>
    </location>
</feature>
<proteinExistence type="predicted"/>
<protein>
    <submittedName>
        <fullName evidence="2">Uncharacterized protein</fullName>
    </submittedName>
</protein>
<name>A0A368EWY1_ANCCA</name>
<evidence type="ECO:0000256" key="1">
    <source>
        <dbReference type="SAM" id="MobiDB-lite"/>
    </source>
</evidence>
<organism evidence="2 3">
    <name type="scientific">Ancylostoma caninum</name>
    <name type="common">Dog hookworm</name>
    <dbReference type="NCBI Taxonomy" id="29170"/>
    <lineage>
        <taxon>Eukaryota</taxon>
        <taxon>Metazoa</taxon>
        <taxon>Ecdysozoa</taxon>
        <taxon>Nematoda</taxon>
        <taxon>Chromadorea</taxon>
        <taxon>Rhabditida</taxon>
        <taxon>Rhabditina</taxon>
        <taxon>Rhabditomorpha</taxon>
        <taxon>Strongyloidea</taxon>
        <taxon>Ancylostomatidae</taxon>
        <taxon>Ancylostomatinae</taxon>
        <taxon>Ancylostoma</taxon>
    </lineage>
</organism>
<dbReference type="AlphaFoldDB" id="A0A368EWY1"/>
<evidence type="ECO:0000313" key="2">
    <source>
        <dbReference type="EMBL" id="RCN23788.1"/>
    </source>
</evidence>
<sequence length="97" mass="11836">MSRRSTAESKYDSDYDEQIAEKKRIEAEEAERERYEEEKIRREKEEKARREAELERRRREEERLKEQMVRILIPGNSVKVAVVMKAARTAEIYQYRV</sequence>
<accession>A0A368EWY1</accession>
<evidence type="ECO:0000313" key="3">
    <source>
        <dbReference type="Proteomes" id="UP000252519"/>
    </source>
</evidence>
<keyword evidence="3" id="KW-1185">Reference proteome</keyword>
<dbReference type="EMBL" id="JOJR01024983">
    <property type="protein sequence ID" value="RCN23788.1"/>
    <property type="molecule type" value="Genomic_DNA"/>
</dbReference>
<gene>
    <name evidence="2" type="ORF">ANCCAN_30524</name>
</gene>
<comment type="caution">
    <text evidence="2">The sequence shown here is derived from an EMBL/GenBank/DDBJ whole genome shotgun (WGS) entry which is preliminary data.</text>
</comment>
<dbReference type="Proteomes" id="UP000252519">
    <property type="component" value="Unassembled WGS sequence"/>
</dbReference>
<reference evidence="2 3" key="1">
    <citation type="submission" date="2014-10" db="EMBL/GenBank/DDBJ databases">
        <title>Draft genome of the hookworm Ancylostoma caninum.</title>
        <authorList>
            <person name="Mitreva M."/>
        </authorList>
    </citation>
    <scope>NUCLEOTIDE SEQUENCE [LARGE SCALE GENOMIC DNA]</scope>
    <source>
        <strain evidence="2 3">Baltimore</strain>
    </source>
</reference>